<comment type="caution">
    <text evidence="2">The sequence shown here is derived from an EMBL/GenBank/DDBJ whole genome shotgun (WGS) entry which is preliminary data.</text>
</comment>
<dbReference type="AlphaFoldDB" id="A0A212CWU2"/>
<dbReference type="GO" id="GO:0030527">
    <property type="term" value="F:structural constituent of chromatin"/>
    <property type="evidence" value="ECO:0007669"/>
    <property type="project" value="TreeGrafter"/>
</dbReference>
<dbReference type="Proteomes" id="UP000242450">
    <property type="component" value="Chromosome 11"/>
</dbReference>
<dbReference type="PANTHER" id="PTHR19956:SF5">
    <property type="entry name" value="LAMIN TAIL DOMAIN-CONTAINING PROTEIN 2"/>
    <property type="match status" value="1"/>
</dbReference>
<proteinExistence type="predicted"/>
<feature type="region of interest" description="Disordered" evidence="1">
    <location>
        <begin position="1"/>
        <end position="55"/>
    </location>
</feature>
<protein>
    <submittedName>
        <fullName evidence="2">Uncharacterized protein</fullName>
    </submittedName>
</protein>
<feature type="compositionally biased region" description="Polar residues" evidence="1">
    <location>
        <begin position="44"/>
        <end position="55"/>
    </location>
</feature>
<dbReference type="OrthoDB" id="9838108at2759"/>
<evidence type="ECO:0000256" key="1">
    <source>
        <dbReference type="SAM" id="MobiDB-lite"/>
    </source>
</evidence>
<sequence length="153" mass="16483">MAPKSCQEAEDAEEEALASLVDREPVSGHVGPPAGAAADLVAPTSPQNAKPSSTRIVSSINLQSALESLDPRTLQLLWGQRELEIQALRWAIQNQREARHCRILQEVAGLPAERPLQGLTRLPDPGTLMSKEAADPEVGLLRLSLPQELEKSG</sequence>
<organism evidence="2 3">
    <name type="scientific">Cervus elaphus hippelaphus</name>
    <name type="common">European red deer</name>
    <dbReference type="NCBI Taxonomy" id="46360"/>
    <lineage>
        <taxon>Eukaryota</taxon>
        <taxon>Metazoa</taxon>
        <taxon>Chordata</taxon>
        <taxon>Craniata</taxon>
        <taxon>Vertebrata</taxon>
        <taxon>Euteleostomi</taxon>
        <taxon>Mammalia</taxon>
        <taxon>Eutheria</taxon>
        <taxon>Laurasiatheria</taxon>
        <taxon>Artiodactyla</taxon>
        <taxon>Ruminantia</taxon>
        <taxon>Pecora</taxon>
        <taxon>Cervidae</taxon>
        <taxon>Cervinae</taxon>
        <taxon>Cervus</taxon>
    </lineage>
</organism>
<name>A0A212CWU2_CEREH</name>
<dbReference type="EMBL" id="MKHE01000011">
    <property type="protein sequence ID" value="OWK10436.1"/>
    <property type="molecule type" value="Genomic_DNA"/>
</dbReference>
<accession>A0A212CWU2</accession>
<evidence type="ECO:0000313" key="2">
    <source>
        <dbReference type="EMBL" id="OWK10436.1"/>
    </source>
</evidence>
<gene>
    <name evidence="2" type="ORF">Celaphus_00004975</name>
</gene>
<reference evidence="2 3" key="1">
    <citation type="journal article" date="2018" name="Mol. Genet. Genomics">
        <title>The red deer Cervus elaphus genome CerEla1.0: sequencing, annotating, genes, and chromosomes.</title>
        <authorList>
            <person name="Bana N.A."/>
            <person name="Nyiri A."/>
            <person name="Nagy J."/>
            <person name="Frank K."/>
            <person name="Nagy T."/>
            <person name="Steger V."/>
            <person name="Schiller M."/>
            <person name="Lakatos P."/>
            <person name="Sugar L."/>
            <person name="Horn P."/>
            <person name="Barta E."/>
            <person name="Orosz L."/>
        </authorList>
    </citation>
    <scope>NUCLEOTIDE SEQUENCE [LARGE SCALE GENOMIC DNA]</scope>
    <source>
        <strain evidence="2">Hungarian</strain>
    </source>
</reference>
<evidence type="ECO:0000313" key="3">
    <source>
        <dbReference type="Proteomes" id="UP000242450"/>
    </source>
</evidence>
<dbReference type="GO" id="GO:0005638">
    <property type="term" value="C:lamin filament"/>
    <property type="evidence" value="ECO:0007669"/>
    <property type="project" value="TreeGrafter"/>
</dbReference>
<keyword evidence="3" id="KW-1185">Reference proteome</keyword>
<dbReference type="PANTHER" id="PTHR19956">
    <property type="entry name" value="LAMIN TAIL DOMAIN-CONTAINING PROTEIN 2"/>
    <property type="match status" value="1"/>
</dbReference>
<dbReference type="InterPro" id="IPR052877">
    <property type="entry name" value="Lamin_tail_domain"/>
</dbReference>